<proteinExistence type="predicted"/>
<dbReference type="EMBL" id="VSSQ01090651">
    <property type="protein sequence ID" value="MPN36496.1"/>
    <property type="molecule type" value="Genomic_DNA"/>
</dbReference>
<name>A0A645HD91_9ZZZZ</name>
<organism evidence="1">
    <name type="scientific">bioreactor metagenome</name>
    <dbReference type="NCBI Taxonomy" id="1076179"/>
    <lineage>
        <taxon>unclassified sequences</taxon>
        <taxon>metagenomes</taxon>
        <taxon>ecological metagenomes</taxon>
    </lineage>
</organism>
<reference evidence="1" key="1">
    <citation type="submission" date="2019-08" db="EMBL/GenBank/DDBJ databases">
        <authorList>
            <person name="Kucharzyk K."/>
            <person name="Murdoch R.W."/>
            <person name="Higgins S."/>
            <person name="Loffler F."/>
        </authorList>
    </citation>
    <scope>NUCLEOTIDE SEQUENCE</scope>
</reference>
<evidence type="ECO:0000313" key="1">
    <source>
        <dbReference type="EMBL" id="MPN36496.1"/>
    </source>
</evidence>
<sequence>MMQDEMDGNGLRTGVVTFRTETQRGPENTEELFLAVVGLIYLSTAHCLSRLRTEQRAKKGTASQFPAQRGYPEEGRQCNGEALACAGAKRLLRSRKAMGAFPE</sequence>
<protein>
    <submittedName>
        <fullName evidence="1">Uncharacterized protein</fullName>
    </submittedName>
</protein>
<gene>
    <name evidence="1" type="ORF">SDC9_184005</name>
</gene>
<accession>A0A645HD91</accession>
<comment type="caution">
    <text evidence="1">The sequence shown here is derived from an EMBL/GenBank/DDBJ whole genome shotgun (WGS) entry which is preliminary data.</text>
</comment>
<dbReference type="AlphaFoldDB" id="A0A645HD91"/>